<reference evidence="1 2" key="1">
    <citation type="journal article" date="2025" name="Microbiol. Resour. Announc.">
        <title>Draft genome sequences for Neonectria magnoliae and Neonectria punicea, canker pathogens of Liriodendron tulipifera and Acer saccharum in West Virginia.</title>
        <authorList>
            <person name="Petronek H.M."/>
            <person name="Kasson M.T."/>
            <person name="Metheny A.M."/>
            <person name="Stauder C.M."/>
            <person name="Lovett B."/>
            <person name="Lynch S.C."/>
            <person name="Garnas J.R."/>
            <person name="Kasson L.R."/>
            <person name="Stajich J.E."/>
        </authorList>
    </citation>
    <scope>NUCLEOTIDE SEQUENCE [LARGE SCALE GENOMIC DNA]</scope>
    <source>
        <strain evidence="1 2">NRRL 64651</strain>
    </source>
</reference>
<name>A0ABR1I7Q4_9HYPO</name>
<dbReference type="Gene3D" id="3.40.50.720">
    <property type="entry name" value="NAD(P)-binding Rossmann-like Domain"/>
    <property type="match status" value="1"/>
</dbReference>
<evidence type="ECO:0008006" key="3">
    <source>
        <dbReference type="Google" id="ProtNLM"/>
    </source>
</evidence>
<dbReference type="SUPFAM" id="SSF51735">
    <property type="entry name" value="NAD(P)-binding Rossmann-fold domains"/>
    <property type="match status" value="1"/>
</dbReference>
<evidence type="ECO:0000313" key="2">
    <source>
        <dbReference type="Proteomes" id="UP001498421"/>
    </source>
</evidence>
<comment type="caution">
    <text evidence="1">The sequence shown here is derived from an EMBL/GenBank/DDBJ whole genome shotgun (WGS) entry which is preliminary data.</text>
</comment>
<keyword evidence="2" id="KW-1185">Reference proteome</keyword>
<dbReference type="Proteomes" id="UP001498421">
    <property type="component" value="Unassembled WGS sequence"/>
</dbReference>
<sequence length="157" mass="17316">MTSSRDMPPVNAGPVSMFLKNQFFTTPPRTPKATQLHEKTMQVNYPSTVLLVMPLLPVLKAKASTGAPARITVVDSMMSEFAKFANRDKRPLLGSFDDTKVTPWDPSERYNVTKLLGQMFLSRLADEIAPEDAIINMVESGLVKRHGAVPQSPRDSG</sequence>
<proteinExistence type="predicted"/>
<protein>
    <recommendedName>
        <fullName evidence="3">Beta-lactamase-related domain-containing protein</fullName>
    </recommendedName>
</protein>
<dbReference type="InterPro" id="IPR036291">
    <property type="entry name" value="NAD(P)-bd_dom_sf"/>
</dbReference>
<accession>A0ABR1I7Q4</accession>
<organism evidence="1 2">
    <name type="scientific">Neonectria magnoliae</name>
    <dbReference type="NCBI Taxonomy" id="2732573"/>
    <lineage>
        <taxon>Eukaryota</taxon>
        <taxon>Fungi</taxon>
        <taxon>Dikarya</taxon>
        <taxon>Ascomycota</taxon>
        <taxon>Pezizomycotina</taxon>
        <taxon>Sordariomycetes</taxon>
        <taxon>Hypocreomycetidae</taxon>
        <taxon>Hypocreales</taxon>
        <taxon>Nectriaceae</taxon>
        <taxon>Neonectria</taxon>
    </lineage>
</organism>
<dbReference type="EMBL" id="JAZAVK010000027">
    <property type="protein sequence ID" value="KAK7429597.1"/>
    <property type="molecule type" value="Genomic_DNA"/>
</dbReference>
<evidence type="ECO:0000313" key="1">
    <source>
        <dbReference type="EMBL" id="KAK7429597.1"/>
    </source>
</evidence>
<gene>
    <name evidence="1" type="ORF">QQZ08_003792</name>
</gene>